<evidence type="ECO:0000256" key="1">
    <source>
        <dbReference type="SAM" id="MobiDB-lite"/>
    </source>
</evidence>
<keyword evidence="3" id="KW-1185">Reference proteome</keyword>
<comment type="caution">
    <text evidence="2">The sequence shown here is derived from an EMBL/GenBank/DDBJ whole genome shotgun (WGS) entry which is preliminary data.</text>
</comment>
<evidence type="ECO:0000313" key="3">
    <source>
        <dbReference type="Proteomes" id="UP000697127"/>
    </source>
</evidence>
<accession>A0A9P6WI83</accession>
<dbReference type="AlphaFoldDB" id="A0A9P6WI83"/>
<evidence type="ECO:0000313" key="2">
    <source>
        <dbReference type="EMBL" id="KAG0687669.1"/>
    </source>
</evidence>
<reference evidence="2" key="1">
    <citation type="submission" date="2020-11" db="EMBL/GenBank/DDBJ databases">
        <title>Kefir isolates.</title>
        <authorList>
            <person name="Marcisauskas S."/>
            <person name="Kim Y."/>
            <person name="Blasche S."/>
        </authorList>
    </citation>
    <scope>NUCLEOTIDE SEQUENCE</scope>
    <source>
        <strain evidence="2">Olga-1</strain>
    </source>
</reference>
<gene>
    <name evidence="2" type="ORF">C6P40_002038</name>
</gene>
<protein>
    <submittedName>
        <fullName evidence="2">Uncharacterized protein</fullName>
    </submittedName>
</protein>
<dbReference type="Proteomes" id="UP000697127">
    <property type="component" value="Unassembled WGS sequence"/>
</dbReference>
<name>A0A9P6WI83_9ASCO</name>
<dbReference type="EMBL" id="PUHW01000230">
    <property type="protein sequence ID" value="KAG0687669.1"/>
    <property type="molecule type" value="Genomic_DNA"/>
</dbReference>
<proteinExistence type="predicted"/>
<sequence length="383" mass="43726">MDIIVSNIQKTTQLAKGALFPNYITDAVAASFSNIEESSSDQSNSIAKETTKIVENSSSGSSDFDKDKDNINLLGVVKTDDKHTSFMQGTDCFLCNVHLNFADKTNIPNKPFINLHSIIYRHLNKTNENKPATFVLGIMPISRNNIPLVKQQTLIPFKAYLNNISMNSKAVNHAPLSNVQYFANISLSKFKNPLQNPNNHYEDSHFPSLEVAEKQDILFTIYNTELNSVASWKIPLNLSLSLYERKYYRFTTYDVITNDPKNDLSLVGNKHLKNSTELCFLNYKNRYFLVGSIKFTFSIHSLSVMQTYSPLNRKLIINKKYTIIKVTSSKGQLTTIGCHRCSKLLYRPVRKVVLNSCYEYNSYFRGLDESITLNEYIRRNGIR</sequence>
<feature type="compositionally biased region" description="Polar residues" evidence="1">
    <location>
        <begin position="39"/>
        <end position="56"/>
    </location>
</feature>
<feature type="region of interest" description="Disordered" evidence="1">
    <location>
        <begin position="39"/>
        <end position="63"/>
    </location>
</feature>
<organism evidence="2 3">
    <name type="scientific">Pichia californica</name>
    <dbReference type="NCBI Taxonomy" id="460514"/>
    <lineage>
        <taxon>Eukaryota</taxon>
        <taxon>Fungi</taxon>
        <taxon>Dikarya</taxon>
        <taxon>Ascomycota</taxon>
        <taxon>Saccharomycotina</taxon>
        <taxon>Pichiomycetes</taxon>
        <taxon>Pichiales</taxon>
        <taxon>Pichiaceae</taxon>
        <taxon>Pichia</taxon>
    </lineage>
</organism>